<accession>A0A4Z2EFQ7</accession>
<gene>
    <name evidence="1" type="ORF">EYF80_062486</name>
</gene>
<protein>
    <submittedName>
        <fullName evidence="1">Uncharacterized protein</fullName>
    </submittedName>
</protein>
<organism evidence="1 2">
    <name type="scientific">Liparis tanakae</name>
    <name type="common">Tanaka's snailfish</name>
    <dbReference type="NCBI Taxonomy" id="230148"/>
    <lineage>
        <taxon>Eukaryota</taxon>
        <taxon>Metazoa</taxon>
        <taxon>Chordata</taxon>
        <taxon>Craniata</taxon>
        <taxon>Vertebrata</taxon>
        <taxon>Euteleostomi</taxon>
        <taxon>Actinopterygii</taxon>
        <taxon>Neopterygii</taxon>
        <taxon>Teleostei</taxon>
        <taxon>Neoteleostei</taxon>
        <taxon>Acanthomorphata</taxon>
        <taxon>Eupercaria</taxon>
        <taxon>Perciformes</taxon>
        <taxon>Cottioidei</taxon>
        <taxon>Cottales</taxon>
        <taxon>Liparidae</taxon>
        <taxon>Liparis</taxon>
    </lineage>
</organism>
<reference evidence="1 2" key="1">
    <citation type="submission" date="2019-03" db="EMBL/GenBank/DDBJ databases">
        <title>First draft genome of Liparis tanakae, snailfish: a comprehensive survey of snailfish specific genes.</title>
        <authorList>
            <person name="Kim W."/>
            <person name="Song I."/>
            <person name="Jeong J.-H."/>
            <person name="Kim D."/>
            <person name="Kim S."/>
            <person name="Ryu S."/>
            <person name="Song J.Y."/>
            <person name="Lee S.K."/>
        </authorList>
    </citation>
    <scope>NUCLEOTIDE SEQUENCE [LARGE SCALE GENOMIC DNA]</scope>
    <source>
        <tissue evidence="1">Muscle</tissue>
    </source>
</reference>
<proteinExistence type="predicted"/>
<sequence>MTPIQSAADLLLPLDLLQQDLEPRRRERCSPSLSSLQTACHCVAVLPPEQSTDNSLLKGTSAAVPDVPWRAARRGLGEDAAAAEMDILSWLCGALQACVEVLNAES</sequence>
<comment type="caution">
    <text evidence="1">The sequence shown here is derived from an EMBL/GenBank/DDBJ whole genome shotgun (WGS) entry which is preliminary data.</text>
</comment>
<dbReference type="AlphaFoldDB" id="A0A4Z2EFQ7"/>
<name>A0A4Z2EFQ7_9TELE</name>
<evidence type="ECO:0000313" key="1">
    <source>
        <dbReference type="EMBL" id="TNN27370.1"/>
    </source>
</evidence>
<dbReference type="EMBL" id="SRLO01008404">
    <property type="protein sequence ID" value="TNN27370.1"/>
    <property type="molecule type" value="Genomic_DNA"/>
</dbReference>
<dbReference type="Proteomes" id="UP000314294">
    <property type="component" value="Unassembled WGS sequence"/>
</dbReference>
<keyword evidence="2" id="KW-1185">Reference proteome</keyword>
<evidence type="ECO:0000313" key="2">
    <source>
        <dbReference type="Proteomes" id="UP000314294"/>
    </source>
</evidence>